<proteinExistence type="predicted"/>
<dbReference type="SUPFAM" id="SSF53850">
    <property type="entry name" value="Periplasmic binding protein-like II"/>
    <property type="match status" value="1"/>
</dbReference>
<dbReference type="PANTHER" id="PTHR43649">
    <property type="entry name" value="ARABINOSE-BINDING PROTEIN-RELATED"/>
    <property type="match status" value="1"/>
</dbReference>
<feature type="signal peptide" evidence="2">
    <location>
        <begin position="1"/>
        <end position="24"/>
    </location>
</feature>
<name>A0A917G0J7_9BACL</name>
<comment type="caution">
    <text evidence="3">The sequence shown here is derived from an EMBL/GenBank/DDBJ whole genome shotgun (WGS) entry which is preliminary data.</text>
</comment>
<reference evidence="3" key="1">
    <citation type="journal article" date="2014" name="Int. J. Syst. Evol. Microbiol.">
        <title>Complete genome sequence of Corynebacterium casei LMG S-19264T (=DSM 44701T), isolated from a smear-ripened cheese.</title>
        <authorList>
            <consortium name="US DOE Joint Genome Institute (JGI-PGF)"/>
            <person name="Walter F."/>
            <person name="Albersmeier A."/>
            <person name="Kalinowski J."/>
            <person name="Ruckert C."/>
        </authorList>
    </citation>
    <scope>NUCLEOTIDE SEQUENCE</scope>
    <source>
        <strain evidence="3">CGMCC 1.12987</strain>
    </source>
</reference>
<sequence>MKKTMTRSYVLIILAIALVLGGCAQNNSSGNGQQSLNTEQTNPGSNTTGAGASSTGVKLTVATVNNPDMVIMQNMTAEFEKETGIEVEFVVLPENDLRKKVTEDVALGAGVFDIVTIGNYDTPIWAANGWIEQLTPYFDKMSQEERDAYDVNDIFEMVRSALTYEDNLYALPFYAESSMLYYNIEMLEQAGVTMPENPSWEEVAEIAKKVKAEHNVPGIVLRGLPGWGEIMAPLNTVINAFGGRWYDMEWNAQLNSPETVEAVEFYVNLIKEAGQPGAFSTGFTEALTLMSTGKAAMWYDATVAAGFLNNPESSQVAGKIGYVMAPKQAKDNTGWLWSWNLAIESASKHKEEAMKFITWATSKQYIEQVGETEGWGVAPSGTRASTYANPKYQEAAPFSDIVLKSLETVDFDSPTVEPIPYSGIQFLAIPEFQQLGTEVSQEIAAALSGQKTVQEAMEIAQQKAEAIAVSGGYKK</sequence>
<evidence type="ECO:0000313" key="3">
    <source>
        <dbReference type="EMBL" id="GGG15989.1"/>
    </source>
</evidence>
<evidence type="ECO:0000256" key="2">
    <source>
        <dbReference type="SAM" id="SignalP"/>
    </source>
</evidence>
<dbReference type="InterPro" id="IPR006059">
    <property type="entry name" value="SBP"/>
</dbReference>
<dbReference type="InterPro" id="IPR050490">
    <property type="entry name" value="Bact_solute-bd_prot1"/>
</dbReference>
<evidence type="ECO:0000256" key="1">
    <source>
        <dbReference type="SAM" id="MobiDB-lite"/>
    </source>
</evidence>
<keyword evidence="2" id="KW-0732">Signal</keyword>
<reference evidence="3" key="2">
    <citation type="submission" date="2020-09" db="EMBL/GenBank/DDBJ databases">
        <authorList>
            <person name="Sun Q."/>
            <person name="Zhou Y."/>
        </authorList>
    </citation>
    <scope>NUCLEOTIDE SEQUENCE</scope>
    <source>
        <strain evidence="3">CGMCC 1.12987</strain>
    </source>
</reference>
<feature type="chain" id="PRO_5039284602" evidence="2">
    <location>
        <begin position="25"/>
        <end position="475"/>
    </location>
</feature>
<dbReference type="CDD" id="cd13585">
    <property type="entry name" value="PBP2_TMBP_like"/>
    <property type="match status" value="1"/>
</dbReference>
<dbReference type="PANTHER" id="PTHR43649:SF12">
    <property type="entry name" value="DIACETYLCHITOBIOSE BINDING PROTEIN DASA"/>
    <property type="match status" value="1"/>
</dbReference>
<protein>
    <submittedName>
        <fullName evidence="3">Sugar ABC transporter substrate-binding protein</fullName>
    </submittedName>
</protein>
<gene>
    <name evidence="3" type="ORF">GCM10010916_36170</name>
</gene>
<organism evidence="3 4">
    <name type="scientific">Paenibacillus abyssi</name>
    <dbReference type="NCBI Taxonomy" id="1340531"/>
    <lineage>
        <taxon>Bacteria</taxon>
        <taxon>Bacillati</taxon>
        <taxon>Bacillota</taxon>
        <taxon>Bacilli</taxon>
        <taxon>Bacillales</taxon>
        <taxon>Paenibacillaceae</taxon>
        <taxon>Paenibacillus</taxon>
    </lineage>
</organism>
<dbReference type="AlphaFoldDB" id="A0A917G0J7"/>
<keyword evidence="4" id="KW-1185">Reference proteome</keyword>
<dbReference type="EMBL" id="BMGR01000012">
    <property type="protein sequence ID" value="GGG15989.1"/>
    <property type="molecule type" value="Genomic_DNA"/>
</dbReference>
<dbReference type="PROSITE" id="PS51257">
    <property type="entry name" value="PROKAR_LIPOPROTEIN"/>
    <property type="match status" value="1"/>
</dbReference>
<feature type="region of interest" description="Disordered" evidence="1">
    <location>
        <begin position="29"/>
        <end position="53"/>
    </location>
</feature>
<dbReference type="Pfam" id="PF01547">
    <property type="entry name" value="SBP_bac_1"/>
    <property type="match status" value="1"/>
</dbReference>
<evidence type="ECO:0000313" key="4">
    <source>
        <dbReference type="Proteomes" id="UP000644756"/>
    </source>
</evidence>
<accession>A0A917G0J7</accession>
<dbReference type="Gene3D" id="3.40.190.10">
    <property type="entry name" value="Periplasmic binding protein-like II"/>
    <property type="match status" value="2"/>
</dbReference>
<dbReference type="RefSeq" id="WP_229725417.1">
    <property type="nucleotide sequence ID" value="NZ_BMGR01000012.1"/>
</dbReference>
<dbReference type="Proteomes" id="UP000644756">
    <property type="component" value="Unassembled WGS sequence"/>
</dbReference>
<feature type="compositionally biased region" description="Polar residues" evidence="1">
    <location>
        <begin position="36"/>
        <end position="53"/>
    </location>
</feature>